<feature type="transmembrane region" description="Helical" evidence="1">
    <location>
        <begin position="34"/>
        <end position="55"/>
    </location>
</feature>
<keyword evidence="1" id="KW-0812">Transmembrane</keyword>
<evidence type="ECO:0000256" key="1">
    <source>
        <dbReference type="SAM" id="Phobius"/>
    </source>
</evidence>
<keyword evidence="1" id="KW-1133">Transmembrane helix</keyword>
<feature type="transmembrane region" description="Helical" evidence="1">
    <location>
        <begin position="67"/>
        <end position="91"/>
    </location>
</feature>
<protein>
    <submittedName>
        <fullName evidence="2">Uncharacterized protein</fullName>
    </submittedName>
</protein>
<reference evidence="2 3" key="2">
    <citation type="submission" date="2020-04" db="EMBL/GenBank/DDBJ databases">
        <title>Complete genome sequence of Alteromonas pelagimontana 5.12T.</title>
        <authorList>
            <person name="Sinha R.K."/>
            <person name="Krishnan K.P."/>
            <person name="Kurian J.P."/>
        </authorList>
    </citation>
    <scope>NUCLEOTIDE SEQUENCE [LARGE SCALE GENOMIC DNA]</scope>
    <source>
        <strain evidence="2 3">5.12</strain>
    </source>
</reference>
<accession>A0A6M4MIA0</accession>
<dbReference type="EMBL" id="CP052766">
    <property type="protein sequence ID" value="QJR82767.1"/>
    <property type="molecule type" value="Genomic_DNA"/>
</dbReference>
<dbReference type="Proteomes" id="UP000219285">
    <property type="component" value="Chromosome"/>
</dbReference>
<proteinExistence type="predicted"/>
<dbReference type="KEGG" id="apel:CA267_006655"/>
<sequence>MTLEKGPFLRVAVFTFAILSVPLIAMQFTDEVNWDIADFIVMACLLFGMGSLFILVSRSVSREHRYLTAIIFTLLSFYIWAELSVGVFTSLGS</sequence>
<keyword evidence="1" id="KW-0472">Membrane</keyword>
<organism evidence="2 3">
    <name type="scientific">Alteromonas pelagimontana</name>
    <dbReference type="NCBI Taxonomy" id="1858656"/>
    <lineage>
        <taxon>Bacteria</taxon>
        <taxon>Pseudomonadati</taxon>
        <taxon>Pseudomonadota</taxon>
        <taxon>Gammaproteobacteria</taxon>
        <taxon>Alteromonadales</taxon>
        <taxon>Alteromonadaceae</taxon>
        <taxon>Alteromonas/Salinimonas group</taxon>
        <taxon>Alteromonas</taxon>
    </lineage>
</organism>
<dbReference type="OrthoDB" id="9813621at2"/>
<dbReference type="AlphaFoldDB" id="A0A6M4MIA0"/>
<keyword evidence="3" id="KW-1185">Reference proteome</keyword>
<gene>
    <name evidence="2" type="ORF">CA267_006655</name>
</gene>
<name>A0A6M4MIA0_9ALTE</name>
<evidence type="ECO:0000313" key="3">
    <source>
        <dbReference type="Proteomes" id="UP000219285"/>
    </source>
</evidence>
<reference evidence="3" key="1">
    <citation type="submission" date="2014-12" db="EMBL/GenBank/DDBJ databases">
        <title>Complete genome sequence of a multi-drug resistant Klebsiella pneumoniae.</title>
        <authorList>
            <person name="Hua X."/>
            <person name="Chen Q."/>
            <person name="Li X."/>
            <person name="Feng Y."/>
            <person name="Ruan Z."/>
            <person name="Yu Y."/>
        </authorList>
    </citation>
    <scope>NUCLEOTIDE SEQUENCE [LARGE SCALE GENOMIC DNA]</scope>
    <source>
        <strain evidence="3">5.12</strain>
    </source>
</reference>
<evidence type="ECO:0000313" key="2">
    <source>
        <dbReference type="EMBL" id="QJR82767.1"/>
    </source>
</evidence>
<feature type="transmembrane region" description="Helical" evidence="1">
    <location>
        <begin position="7"/>
        <end position="28"/>
    </location>
</feature>